<organism evidence="2 3">
    <name type="scientific">Leisingera caerulea</name>
    <name type="common">Phaeobacter caeruleus</name>
    <dbReference type="NCBI Taxonomy" id="506591"/>
    <lineage>
        <taxon>Bacteria</taxon>
        <taxon>Pseudomonadati</taxon>
        <taxon>Pseudomonadota</taxon>
        <taxon>Alphaproteobacteria</taxon>
        <taxon>Rhodobacterales</taxon>
        <taxon>Roseobacteraceae</taxon>
        <taxon>Leisingera</taxon>
    </lineage>
</organism>
<geneLocation type="plasmid" evidence="2 3">
    <name>unnamed2</name>
</geneLocation>
<reference evidence="2" key="1">
    <citation type="submission" date="2021-08" db="EMBL/GenBank/DDBJ databases">
        <authorList>
            <person name="Nwanade C."/>
            <person name="Wang M."/>
            <person name="Masoudi A."/>
            <person name="Yu Z."/>
            <person name="Liu J."/>
        </authorList>
    </citation>
    <scope>NUCLEOTIDE SEQUENCE</scope>
    <source>
        <strain evidence="2">S122</strain>
        <plasmid evidence="2">unnamed2</plasmid>
    </source>
</reference>
<dbReference type="EMBL" id="CP081072">
    <property type="protein sequence ID" value="UWQ56049.1"/>
    <property type="molecule type" value="Genomic_DNA"/>
</dbReference>
<keyword evidence="1" id="KW-1133">Transmembrane helix</keyword>
<dbReference type="RefSeq" id="WP_259972824.1">
    <property type="nucleotide sequence ID" value="NZ_CP081072.1"/>
</dbReference>
<evidence type="ECO:0000313" key="3">
    <source>
        <dbReference type="Proteomes" id="UP001058713"/>
    </source>
</evidence>
<keyword evidence="1" id="KW-0472">Membrane</keyword>
<proteinExistence type="predicted"/>
<evidence type="ECO:0000313" key="2">
    <source>
        <dbReference type="EMBL" id="UWQ56049.1"/>
    </source>
</evidence>
<gene>
    <name evidence="2" type="ORF">K3721_19345</name>
</gene>
<dbReference type="KEGG" id="lcae:K3721_19345"/>
<dbReference type="AlphaFoldDB" id="A0A9Q9M560"/>
<sequence>MEALAWVVGIGGALYLLFRFPRPSLIFIGVVVAIGAAVGGFFYAQDQLAKRKAAKVKGRIFYDLEKCSAEYPLWIGILNESDDAVEKFSFTIEGHLEGYSDPLYDSGYSGYSSDRIIPSGEGVTACWTLPRQAYGASEQRVSLNTPETLVWTIKNIRPTFRDR</sequence>
<evidence type="ECO:0000256" key="1">
    <source>
        <dbReference type="SAM" id="Phobius"/>
    </source>
</evidence>
<feature type="transmembrane region" description="Helical" evidence="1">
    <location>
        <begin position="24"/>
        <end position="44"/>
    </location>
</feature>
<accession>A0A9Q9M560</accession>
<protein>
    <submittedName>
        <fullName evidence="2">Uncharacterized protein</fullName>
    </submittedName>
</protein>
<keyword evidence="2" id="KW-0614">Plasmid</keyword>
<dbReference type="Proteomes" id="UP001058713">
    <property type="component" value="Plasmid unnamed2"/>
</dbReference>
<name>A0A9Q9M560_LEICA</name>
<keyword evidence="1" id="KW-0812">Transmembrane</keyword>